<dbReference type="CDD" id="cd00397">
    <property type="entry name" value="DNA_BRE_C"/>
    <property type="match status" value="1"/>
</dbReference>
<comment type="caution">
    <text evidence="3">The sequence shown here is derived from an EMBL/GenBank/DDBJ whole genome shotgun (WGS) entry which is preliminary data.</text>
</comment>
<dbReference type="GO" id="GO:0003677">
    <property type="term" value="F:DNA binding"/>
    <property type="evidence" value="ECO:0007669"/>
    <property type="project" value="InterPro"/>
</dbReference>
<keyword evidence="4" id="KW-1185">Reference proteome</keyword>
<evidence type="ECO:0000259" key="2">
    <source>
        <dbReference type="PROSITE" id="PS51898"/>
    </source>
</evidence>
<dbReference type="PROSITE" id="PS51898">
    <property type="entry name" value="TYR_RECOMBINASE"/>
    <property type="match status" value="1"/>
</dbReference>
<evidence type="ECO:0000313" key="4">
    <source>
        <dbReference type="Proteomes" id="UP001056766"/>
    </source>
</evidence>
<dbReference type="AlphaFoldDB" id="A0A9E4ZCQ4"/>
<dbReference type="PANTHER" id="PTHR30349">
    <property type="entry name" value="PHAGE INTEGRASE-RELATED"/>
    <property type="match status" value="1"/>
</dbReference>
<dbReference type="GO" id="GO:0015074">
    <property type="term" value="P:DNA integration"/>
    <property type="evidence" value="ECO:0007669"/>
    <property type="project" value="InterPro"/>
</dbReference>
<protein>
    <submittedName>
        <fullName evidence="3">Tyrosine-type recombinase/integrase</fullName>
    </submittedName>
</protein>
<dbReference type="InterPro" id="IPR013762">
    <property type="entry name" value="Integrase-like_cat_sf"/>
</dbReference>
<feature type="domain" description="Tyr recombinase" evidence="2">
    <location>
        <begin position="1"/>
        <end position="143"/>
    </location>
</feature>
<evidence type="ECO:0000256" key="1">
    <source>
        <dbReference type="ARBA" id="ARBA00023172"/>
    </source>
</evidence>
<reference evidence="3" key="2">
    <citation type="submission" date="2021-04" db="EMBL/GenBank/DDBJ databases">
        <authorList>
            <person name="Dong X."/>
        </authorList>
    </citation>
    <scope>NUCLEOTIDE SEQUENCE</scope>
    <source>
        <strain evidence="3">LLY</strain>
    </source>
</reference>
<dbReference type="InterPro" id="IPR050090">
    <property type="entry name" value="Tyrosine_recombinase_XerCD"/>
</dbReference>
<sequence length="143" mass="16463">MILTASNNRDRALIAILYDSGCRICEIGNLKIKHIVFDQYGGTIHVDGKTGRRRVRIISSCPYLASWLEIHPYREDPESYVWINIGVCTHNKHMTYNAFAAVIKRLSKKAGIKKRVHPHLFRHSRSTELAQHLTQAQMESHLE</sequence>
<dbReference type="Gene3D" id="1.10.443.10">
    <property type="entry name" value="Intergrase catalytic core"/>
    <property type="match status" value="1"/>
</dbReference>
<dbReference type="Pfam" id="PF00589">
    <property type="entry name" value="Phage_integrase"/>
    <property type="match status" value="1"/>
</dbReference>
<dbReference type="SUPFAM" id="SSF56349">
    <property type="entry name" value="DNA breaking-rejoining enzymes"/>
    <property type="match status" value="1"/>
</dbReference>
<name>A0A9E4ZCQ4_9EURY</name>
<accession>A0A9E4ZCQ4</accession>
<organism evidence="3 4">
    <name type="scientific">Methanococcoides seepicolus</name>
    <dbReference type="NCBI Taxonomy" id="2828780"/>
    <lineage>
        <taxon>Archaea</taxon>
        <taxon>Methanobacteriati</taxon>
        <taxon>Methanobacteriota</taxon>
        <taxon>Stenosarchaea group</taxon>
        <taxon>Methanomicrobia</taxon>
        <taxon>Methanosarcinales</taxon>
        <taxon>Methanosarcinaceae</taxon>
        <taxon>Methanococcoides</taxon>
    </lineage>
</organism>
<keyword evidence="1" id="KW-0233">DNA recombination</keyword>
<dbReference type="GO" id="GO:0006310">
    <property type="term" value="P:DNA recombination"/>
    <property type="evidence" value="ECO:0007669"/>
    <property type="project" value="UniProtKB-KW"/>
</dbReference>
<reference evidence="3" key="1">
    <citation type="journal article" date="2021" name="mSystems">
        <title>Bacteria and Archaea Synergistically Convert Glycine Betaine to Biogenic Methane in the Formosa Cold Seep of the South China Sea.</title>
        <authorList>
            <person name="Li L."/>
            <person name="Zhang W."/>
            <person name="Zhang S."/>
            <person name="Song L."/>
            <person name="Sun Q."/>
            <person name="Zhang H."/>
            <person name="Xiang H."/>
            <person name="Dong X."/>
        </authorList>
    </citation>
    <scope>NUCLEOTIDE SEQUENCE</scope>
    <source>
        <strain evidence="3">LLY</strain>
    </source>
</reference>
<evidence type="ECO:0000313" key="3">
    <source>
        <dbReference type="EMBL" id="MCM1986031.1"/>
    </source>
</evidence>
<gene>
    <name evidence="3" type="ORF">KDK67_03235</name>
</gene>
<proteinExistence type="predicted"/>
<dbReference type="InterPro" id="IPR002104">
    <property type="entry name" value="Integrase_catalytic"/>
</dbReference>
<dbReference type="PANTHER" id="PTHR30349:SF87">
    <property type="entry name" value="TRANSPOSASE A"/>
    <property type="match status" value="1"/>
</dbReference>
<dbReference type="EMBL" id="JAGSOI010000007">
    <property type="protein sequence ID" value="MCM1986031.1"/>
    <property type="molecule type" value="Genomic_DNA"/>
</dbReference>
<dbReference type="Proteomes" id="UP001056766">
    <property type="component" value="Unassembled WGS sequence"/>
</dbReference>
<dbReference type="InterPro" id="IPR011010">
    <property type="entry name" value="DNA_brk_join_enz"/>
</dbReference>